<reference evidence="6" key="1">
    <citation type="submission" date="2016-10" db="EMBL/GenBank/DDBJ databases">
        <authorList>
            <person name="Varghese N."/>
            <person name="Submissions S."/>
        </authorList>
    </citation>
    <scope>NUCLEOTIDE SEQUENCE [LARGE SCALE GENOMIC DNA]</scope>
    <source>
        <strain evidence="6">Gh-67</strain>
    </source>
</reference>
<evidence type="ECO:0000313" key="5">
    <source>
        <dbReference type="EMBL" id="SDG01067.1"/>
    </source>
</evidence>
<dbReference type="Pfam" id="PF03629">
    <property type="entry name" value="SASA"/>
    <property type="match status" value="1"/>
</dbReference>
<dbReference type="Gene3D" id="3.40.50.1110">
    <property type="entry name" value="SGNH hydrolase"/>
    <property type="match status" value="1"/>
</dbReference>
<feature type="chain" id="PRO_5011701181" evidence="3">
    <location>
        <begin position="24"/>
        <end position="485"/>
    </location>
</feature>
<keyword evidence="6" id="KW-1185">Reference proteome</keyword>
<feature type="signal peptide" evidence="3">
    <location>
        <begin position="1"/>
        <end position="23"/>
    </location>
</feature>
<dbReference type="Gene3D" id="2.60.40.10">
    <property type="entry name" value="Immunoglobulins"/>
    <property type="match status" value="1"/>
</dbReference>
<dbReference type="GO" id="GO:0005975">
    <property type="term" value="P:carbohydrate metabolic process"/>
    <property type="evidence" value="ECO:0007669"/>
    <property type="project" value="TreeGrafter"/>
</dbReference>
<dbReference type="RefSeq" id="WP_256337337.1">
    <property type="nucleotide sequence ID" value="NZ_FNCG01000002.1"/>
</dbReference>
<keyword evidence="1" id="KW-0378">Hydrolase</keyword>
<dbReference type="GO" id="GO:0001681">
    <property type="term" value="F:sialate O-acetylesterase activity"/>
    <property type="evidence" value="ECO:0007669"/>
    <property type="project" value="InterPro"/>
</dbReference>
<feature type="region of interest" description="Disordered" evidence="2">
    <location>
        <begin position="122"/>
        <end position="141"/>
    </location>
</feature>
<dbReference type="Proteomes" id="UP000199705">
    <property type="component" value="Unassembled WGS sequence"/>
</dbReference>
<evidence type="ECO:0000256" key="1">
    <source>
        <dbReference type="ARBA" id="ARBA00022801"/>
    </source>
</evidence>
<evidence type="ECO:0000259" key="4">
    <source>
        <dbReference type="Pfam" id="PF03629"/>
    </source>
</evidence>
<sequence length="485" mass="53546">MLLRLIKYCWLTICLLSSGIAGAQVVLPKILGNNMVLQRNAPVPVWGTALPGEKVTVKFNSQTKTTIVDASGKWIVKLDAMPASAKPATLTISGKNTIQLQNILVGEVWLCSGQSNMQYEMRKNSKVKKPDTSTTNSPVDELDRAHNPQIRIFLVTQKNMLKPDSTHSGWSVAEDSALRAFSAAGYFFAKNLQHDLKVPVGIISSAVSGSRIEPWVSQEGFDAIPYFKANNIKIDGDPGKFYAKMIEPVAPFALKGFLWYQGESACFLGETISYTYKMEALINNWRKLWGDKTLPFYYVQIAPYYYTHGKGPVTYTQFTEPELREAQAAALQIPHTGMIITTDLNDDLKNIHPPFKWEVGRRLELQALANTYKQRVVFSGPVYKNMKINGDKIILEFDHVGAGLVSHDGKPLTDFTIAGADGNFVAANAAIKGNTVEVSAESVAKPAAARFAWSEAAQPNFYNKDGLPAVPFRTDNPLKFTLTAN</sequence>
<proteinExistence type="predicted"/>
<gene>
    <name evidence="5" type="ORF">SAMN05192573_1026</name>
</gene>
<evidence type="ECO:0000256" key="3">
    <source>
        <dbReference type="SAM" id="SignalP"/>
    </source>
</evidence>
<dbReference type="STRING" id="551996.SAMN05192573_1026"/>
<accession>A0A1G7QRB5</accession>
<evidence type="ECO:0000256" key="2">
    <source>
        <dbReference type="SAM" id="MobiDB-lite"/>
    </source>
</evidence>
<feature type="domain" description="Sialate O-acetylesterase" evidence="4">
    <location>
        <begin position="107"/>
        <end position="352"/>
    </location>
</feature>
<keyword evidence="3" id="KW-0732">Signal</keyword>
<dbReference type="PANTHER" id="PTHR22901">
    <property type="entry name" value="SIALATE O-ACETYLESTERASE"/>
    <property type="match status" value="1"/>
</dbReference>
<evidence type="ECO:0000313" key="6">
    <source>
        <dbReference type="Proteomes" id="UP000199705"/>
    </source>
</evidence>
<dbReference type="InterPro" id="IPR036514">
    <property type="entry name" value="SGNH_hydro_sf"/>
</dbReference>
<feature type="compositionally biased region" description="Basic and acidic residues" evidence="2">
    <location>
        <begin position="122"/>
        <end position="131"/>
    </location>
</feature>
<dbReference type="SUPFAM" id="SSF52266">
    <property type="entry name" value="SGNH hydrolase"/>
    <property type="match status" value="1"/>
</dbReference>
<organism evidence="5 6">
    <name type="scientific">Mucilaginibacter gossypii</name>
    <dbReference type="NCBI Taxonomy" id="551996"/>
    <lineage>
        <taxon>Bacteria</taxon>
        <taxon>Pseudomonadati</taxon>
        <taxon>Bacteroidota</taxon>
        <taxon>Sphingobacteriia</taxon>
        <taxon>Sphingobacteriales</taxon>
        <taxon>Sphingobacteriaceae</taxon>
        <taxon>Mucilaginibacter</taxon>
    </lineage>
</organism>
<dbReference type="InterPro" id="IPR039329">
    <property type="entry name" value="SIAE"/>
</dbReference>
<dbReference type="EMBL" id="FNCG01000002">
    <property type="protein sequence ID" value="SDG01067.1"/>
    <property type="molecule type" value="Genomic_DNA"/>
</dbReference>
<dbReference type="InterPro" id="IPR013783">
    <property type="entry name" value="Ig-like_fold"/>
</dbReference>
<dbReference type="PANTHER" id="PTHR22901:SF0">
    <property type="entry name" value="SIALATE O-ACETYLESTERASE"/>
    <property type="match status" value="1"/>
</dbReference>
<protein>
    <submittedName>
        <fullName evidence="5">Sialate O-acetylesterase</fullName>
    </submittedName>
</protein>
<dbReference type="AlphaFoldDB" id="A0A1G7QRB5"/>
<name>A0A1G7QRB5_9SPHI</name>
<dbReference type="InterPro" id="IPR005181">
    <property type="entry name" value="SASA"/>
</dbReference>